<keyword evidence="4" id="KW-1185">Reference proteome</keyword>
<feature type="domain" description="DUF4283" evidence="2">
    <location>
        <begin position="139"/>
        <end position="199"/>
    </location>
</feature>
<dbReference type="EMBL" id="SDMP01000013">
    <property type="protein sequence ID" value="RYR20560.1"/>
    <property type="molecule type" value="Genomic_DNA"/>
</dbReference>
<feature type="region of interest" description="Disordered" evidence="1">
    <location>
        <begin position="209"/>
        <end position="242"/>
    </location>
</feature>
<proteinExistence type="predicted"/>
<evidence type="ECO:0000313" key="4">
    <source>
        <dbReference type="Proteomes" id="UP000289738"/>
    </source>
</evidence>
<dbReference type="AlphaFoldDB" id="A0A445A291"/>
<protein>
    <recommendedName>
        <fullName evidence="2">DUF4283 domain-containing protein</fullName>
    </recommendedName>
</protein>
<dbReference type="Proteomes" id="UP000289738">
    <property type="component" value="Chromosome B03"/>
</dbReference>
<comment type="caution">
    <text evidence="3">The sequence shown here is derived from an EMBL/GenBank/DDBJ whole genome shotgun (WGS) entry which is preliminary data.</text>
</comment>
<reference evidence="3 4" key="1">
    <citation type="submission" date="2019-01" db="EMBL/GenBank/DDBJ databases">
        <title>Sequencing of cultivated peanut Arachis hypogaea provides insights into genome evolution and oil improvement.</title>
        <authorList>
            <person name="Chen X."/>
        </authorList>
    </citation>
    <scope>NUCLEOTIDE SEQUENCE [LARGE SCALE GENOMIC DNA]</scope>
    <source>
        <strain evidence="4">cv. Fuhuasheng</strain>
        <tissue evidence="3">Leaves</tissue>
    </source>
</reference>
<dbReference type="InterPro" id="IPR025558">
    <property type="entry name" value="DUF4283"/>
</dbReference>
<evidence type="ECO:0000256" key="1">
    <source>
        <dbReference type="SAM" id="MobiDB-lite"/>
    </source>
</evidence>
<organism evidence="3 4">
    <name type="scientific">Arachis hypogaea</name>
    <name type="common">Peanut</name>
    <dbReference type="NCBI Taxonomy" id="3818"/>
    <lineage>
        <taxon>Eukaryota</taxon>
        <taxon>Viridiplantae</taxon>
        <taxon>Streptophyta</taxon>
        <taxon>Embryophyta</taxon>
        <taxon>Tracheophyta</taxon>
        <taxon>Spermatophyta</taxon>
        <taxon>Magnoliopsida</taxon>
        <taxon>eudicotyledons</taxon>
        <taxon>Gunneridae</taxon>
        <taxon>Pentapetalae</taxon>
        <taxon>rosids</taxon>
        <taxon>fabids</taxon>
        <taxon>Fabales</taxon>
        <taxon>Fabaceae</taxon>
        <taxon>Papilionoideae</taxon>
        <taxon>50 kb inversion clade</taxon>
        <taxon>dalbergioids sensu lato</taxon>
        <taxon>Dalbergieae</taxon>
        <taxon>Pterocarpus clade</taxon>
        <taxon>Arachis</taxon>
    </lineage>
</organism>
<evidence type="ECO:0000259" key="2">
    <source>
        <dbReference type="Pfam" id="PF14111"/>
    </source>
</evidence>
<gene>
    <name evidence="3" type="ORF">Ahy_B03g065740</name>
</gene>
<sequence length="242" mass="28064">MKAKQQHQEDEFHGLRNMIKLLVQRSKPGMRPKEIEALSQNAQHSPIDANNAHGSTHIPNEGEKLEFVKESKNSLENAVTLVNGASKGSKLSYKDRLMNCGFGKLNLYEIIEMVTEDYIFDEDPMEHMEEPQAPFNPNPVIETMEWWINRKWTKKEAVRVMDLVGGYFLVKFSSQEDYSHALFEGPWMITDHYLLIQRYIHKYDGCSEKMKEAKDRQQSQVATEEQNHRKGETPPQSKASQH</sequence>
<dbReference type="STRING" id="3818.A0A445A291"/>
<dbReference type="Pfam" id="PF14111">
    <property type="entry name" value="DUF4283"/>
    <property type="match status" value="1"/>
</dbReference>
<accession>A0A445A291</accession>
<name>A0A445A291_ARAHY</name>
<evidence type="ECO:0000313" key="3">
    <source>
        <dbReference type="EMBL" id="RYR20560.1"/>
    </source>
</evidence>